<feature type="domain" description="dUTPase-like" evidence="6">
    <location>
        <begin position="47"/>
        <end position="175"/>
    </location>
</feature>
<proteinExistence type="inferred from homology"/>
<evidence type="ECO:0000256" key="1">
    <source>
        <dbReference type="ARBA" id="ARBA00006581"/>
    </source>
</evidence>
<dbReference type="GO" id="GO:0006226">
    <property type="term" value="P:dUMP biosynthetic process"/>
    <property type="evidence" value="ECO:0007669"/>
    <property type="project" value="InterPro"/>
</dbReference>
<dbReference type="AlphaFoldDB" id="A0A382F202"/>
<dbReference type="PANTHER" id="PTHR11241:SF0">
    <property type="entry name" value="DEOXYURIDINE 5'-TRIPHOSPHATE NUCLEOTIDOHYDROLASE"/>
    <property type="match status" value="1"/>
</dbReference>
<dbReference type="PANTHER" id="PTHR11241">
    <property type="entry name" value="DEOXYURIDINE 5'-TRIPHOSPHATE NUCLEOTIDOHYDROLASE"/>
    <property type="match status" value="1"/>
</dbReference>
<dbReference type="Gene3D" id="2.70.40.10">
    <property type="match status" value="1"/>
</dbReference>
<dbReference type="SUPFAM" id="SSF51283">
    <property type="entry name" value="dUTPase-like"/>
    <property type="match status" value="1"/>
</dbReference>
<evidence type="ECO:0000256" key="4">
    <source>
        <dbReference type="ARBA" id="ARBA00023080"/>
    </source>
</evidence>
<keyword evidence="4" id="KW-0546">Nucleotide metabolism</keyword>
<dbReference type="GO" id="GO:0000287">
    <property type="term" value="F:magnesium ion binding"/>
    <property type="evidence" value="ECO:0007669"/>
    <property type="project" value="InterPro"/>
</dbReference>
<dbReference type="GO" id="GO:0004170">
    <property type="term" value="F:dUTP diphosphatase activity"/>
    <property type="evidence" value="ECO:0007669"/>
    <property type="project" value="UniProtKB-EC"/>
</dbReference>
<evidence type="ECO:0000259" key="6">
    <source>
        <dbReference type="Pfam" id="PF00692"/>
    </source>
</evidence>
<organism evidence="7">
    <name type="scientific">marine metagenome</name>
    <dbReference type="NCBI Taxonomy" id="408172"/>
    <lineage>
        <taxon>unclassified sequences</taxon>
        <taxon>metagenomes</taxon>
        <taxon>ecological metagenomes</taxon>
    </lineage>
</organism>
<dbReference type="InterPro" id="IPR036157">
    <property type="entry name" value="dUTPase-like_sf"/>
</dbReference>
<dbReference type="EMBL" id="UINC01047589">
    <property type="protein sequence ID" value="SVB57038.1"/>
    <property type="molecule type" value="Genomic_DNA"/>
</dbReference>
<keyword evidence="3" id="KW-0378">Hydrolase</keyword>
<name>A0A382F202_9ZZZZ</name>
<reference evidence="7" key="1">
    <citation type="submission" date="2018-05" db="EMBL/GenBank/DDBJ databases">
        <authorList>
            <person name="Lanie J.A."/>
            <person name="Ng W.-L."/>
            <person name="Kazmierczak K.M."/>
            <person name="Andrzejewski T.M."/>
            <person name="Davidsen T.M."/>
            <person name="Wayne K.J."/>
            <person name="Tettelin H."/>
            <person name="Glass J.I."/>
            <person name="Rusch D."/>
            <person name="Podicherti R."/>
            <person name="Tsui H.-C.T."/>
            <person name="Winkler M.E."/>
        </authorList>
    </citation>
    <scope>NUCLEOTIDE SEQUENCE</scope>
</reference>
<dbReference type="EC" id="3.6.1.23" evidence="2"/>
<evidence type="ECO:0000256" key="3">
    <source>
        <dbReference type="ARBA" id="ARBA00022801"/>
    </source>
</evidence>
<dbReference type="CDD" id="cd07557">
    <property type="entry name" value="trimeric_dUTPase"/>
    <property type="match status" value="1"/>
</dbReference>
<accession>A0A382F202</accession>
<sequence>MHEEKLKFFKLNDTVQLPTFATRNSACFDLSANLINGEEVQYYQAIATKVLPRRVSFDINSNRSFIQLNDSERMLIPTGLIADIPVGFSIRLHSRSGLAFKQGVYLTNCEGVIDSDYVDPIFAMVTSISNVPVKIYDGDRICQGELVRCEKYTLDESDEPPTQKTDRDGGFGSTGV</sequence>
<evidence type="ECO:0000313" key="7">
    <source>
        <dbReference type="EMBL" id="SVB57038.1"/>
    </source>
</evidence>
<comment type="similarity">
    <text evidence="1">Belongs to the dUTPase family.</text>
</comment>
<dbReference type="GO" id="GO:0046081">
    <property type="term" value="P:dUTP catabolic process"/>
    <property type="evidence" value="ECO:0007669"/>
    <property type="project" value="InterPro"/>
</dbReference>
<dbReference type="Pfam" id="PF00692">
    <property type="entry name" value="dUTPase"/>
    <property type="match status" value="1"/>
</dbReference>
<evidence type="ECO:0000256" key="2">
    <source>
        <dbReference type="ARBA" id="ARBA00012379"/>
    </source>
</evidence>
<dbReference type="InterPro" id="IPR033704">
    <property type="entry name" value="dUTPase_trimeric"/>
</dbReference>
<feature type="region of interest" description="Disordered" evidence="5">
    <location>
        <begin position="153"/>
        <end position="176"/>
    </location>
</feature>
<gene>
    <name evidence="7" type="ORF">METZ01_LOCUS209892</name>
</gene>
<protein>
    <recommendedName>
        <fullName evidence="2">dUTP diphosphatase</fullName>
        <ecNumber evidence="2">3.6.1.23</ecNumber>
    </recommendedName>
</protein>
<dbReference type="InterPro" id="IPR029054">
    <property type="entry name" value="dUTPase-like"/>
</dbReference>
<evidence type="ECO:0000256" key="5">
    <source>
        <dbReference type="SAM" id="MobiDB-lite"/>
    </source>
</evidence>
<dbReference type="InterPro" id="IPR008181">
    <property type="entry name" value="dUTPase"/>
</dbReference>